<evidence type="ECO:0000256" key="2">
    <source>
        <dbReference type="ARBA" id="ARBA00022448"/>
    </source>
</evidence>
<evidence type="ECO:0000256" key="6">
    <source>
        <dbReference type="RuleBase" id="RU363058"/>
    </source>
</evidence>
<dbReference type="OrthoDB" id="9779554at2"/>
<dbReference type="EMBL" id="VSZS01000065">
    <property type="protein sequence ID" value="TYR30960.1"/>
    <property type="molecule type" value="Genomic_DNA"/>
</dbReference>
<feature type="compositionally biased region" description="Acidic residues" evidence="7">
    <location>
        <begin position="459"/>
        <end position="469"/>
    </location>
</feature>
<keyword evidence="5 6" id="KW-0472">Membrane</keyword>
<dbReference type="GO" id="GO:0016020">
    <property type="term" value="C:membrane"/>
    <property type="evidence" value="ECO:0007669"/>
    <property type="project" value="UniProtKB-SubCell"/>
</dbReference>
<dbReference type="Proteomes" id="UP000323258">
    <property type="component" value="Unassembled WGS sequence"/>
</dbReference>
<feature type="transmembrane region" description="Helical" evidence="6">
    <location>
        <begin position="137"/>
        <end position="158"/>
    </location>
</feature>
<evidence type="ECO:0000256" key="3">
    <source>
        <dbReference type="ARBA" id="ARBA00022692"/>
    </source>
</evidence>
<feature type="transmembrane region" description="Helical" evidence="6">
    <location>
        <begin position="235"/>
        <end position="253"/>
    </location>
</feature>
<keyword evidence="4 6" id="KW-1133">Transmembrane helix</keyword>
<gene>
    <name evidence="8" type="ORF">FY036_16080</name>
</gene>
<feature type="transmembrane region" description="Helical" evidence="6">
    <location>
        <begin position="259"/>
        <end position="282"/>
    </location>
</feature>
<dbReference type="RefSeq" id="WP_148915761.1">
    <property type="nucleotide sequence ID" value="NZ_VSZS01000065.1"/>
</dbReference>
<keyword evidence="9" id="KW-1185">Reference proteome</keyword>
<evidence type="ECO:0000256" key="4">
    <source>
        <dbReference type="ARBA" id="ARBA00022989"/>
    </source>
</evidence>
<feature type="transmembrane region" description="Helical" evidence="6">
    <location>
        <begin position="413"/>
        <end position="429"/>
    </location>
</feature>
<feature type="transmembrane region" description="Helical" evidence="6">
    <location>
        <begin position="495"/>
        <end position="520"/>
    </location>
</feature>
<name>A0A5D4GWN2_9HYPH</name>
<feature type="region of interest" description="Disordered" evidence="7">
    <location>
        <begin position="452"/>
        <end position="479"/>
    </location>
</feature>
<proteinExistence type="inferred from homology"/>
<feature type="transmembrane region" description="Helical" evidence="6">
    <location>
        <begin position="170"/>
        <end position="190"/>
    </location>
</feature>
<dbReference type="PANTHER" id="PTHR11101:SF80">
    <property type="entry name" value="PHOSPHATE TRANSPORTER"/>
    <property type="match status" value="1"/>
</dbReference>
<evidence type="ECO:0000313" key="8">
    <source>
        <dbReference type="EMBL" id="TYR30960.1"/>
    </source>
</evidence>
<comment type="caution">
    <text evidence="8">The sequence shown here is derived from an EMBL/GenBank/DDBJ whole genome shotgun (WGS) entry which is preliminary data.</text>
</comment>
<dbReference type="PANTHER" id="PTHR11101">
    <property type="entry name" value="PHOSPHATE TRANSPORTER"/>
    <property type="match status" value="1"/>
</dbReference>
<feature type="transmembrane region" description="Helical" evidence="6">
    <location>
        <begin position="196"/>
        <end position="223"/>
    </location>
</feature>
<evidence type="ECO:0000313" key="9">
    <source>
        <dbReference type="Proteomes" id="UP000323258"/>
    </source>
</evidence>
<dbReference type="GO" id="GO:0035435">
    <property type="term" value="P:phosphate ion transmembrane transport"/>
    <property type="evidence" value="ECO:0007669"/>
    <property type="project" value="TreeGrafter"/>
</dbReference>
<reference evidence="8 9" key="1">
    <citation type="submission" date="2019-08" db="EMBL/GenBank/DDBJ databases">
        <authorList>
            <person name="Seo Y.L."/>
        </authorList>
    </citation>
    <scope>NUCLEOTIDE SEQUENCE [LARGE SCALE GENOMIC DNA]</scope>
    <source>
        <strain evidence="8 9">MaA-C15</strain>
    </source>
</reference>
<organism evidence="8 9">
    <name type="scientific">Neoaquamicrobium microcysteis</name>
    <dbReference type="NCBI Taxonomy" id="2682781"/>
    <lineage>
        <taxon>Bacteria</taxon>
        <taxon>Pseudomonadati</taxon>
        <taxon>Pseudomonadota</taxon>
        <taxon>Alphaproteobacteria</taxon>
        <taxon>Hyphomicrobiales</taxon>
        <taxon>Phyllobacteriaceae</taxon>
        <taxon>Neoaquamicrobium</taxon>
    </lineage>
</organism>
<feature type="transmembrane region" description="Helical" evidence="6">
    <location>
        <begin position="388"/>
        <end position="407"/>
    </location>
</feature>
<feature type="transmembrane region" description="Helical" evidence="6">
    <location>
        <begin position="91"/>
        <end position="117"/>
    </location>
</feature>
<evidence type="ECO:0000256" key="7">
    <source>
        <dbReference type="SAM" id="MobiDB-lite"/>
    </source>
</evidence>
<reference evidence="8 9" key="2">
    <citation type="submission" date="2019-09" db="EMBL/GenBank/DDBJ databases">
        <title>Mesorhizobium sp. MaA-C15 isolated from Microcystis aeruginosa.</title>
        <authorList>
            <person name="Jeong S.E."/>
            <person name="Jin H.M."/>
            <person name="Jeon C.O."/>
        </authorList>
    </citation>
    <scope>NUCLEOTIDE SEQUENCE [LARGE SCALE GENOMIC DNA]</scope>
    <source>
        <strain evidence="8 9">MaA-C15</strain>
    </source>
</reference>
<accession>A0A5D4GWN2</accession>
<feature type="transmembrane region" description="Helical" evidence="6">
    <location>
        <begin position="349"/>
        <end position="368"/>
    </location>
</feature>
<keyword evidence="6" id="KW-0592">Phosphate transport</keyword>
<feature type="transmembrane region" description="Helical" evidence="6">
    <location>
        <begin position="61"/>
        <end position="79"/>
    </location>
</feature>
<comment type="similarity">
    <text evidence="6">Belongs to the inorganic phosphate transporter (PiT) (TC 2.A.20) family.</text>
</comment>
<comment type="subcellular location">
    <subcellularLocation>
        <location evidence="1 6">Membrane</location>
        <topology evidence="1 6">Multi-pass membrane protein</topology>
    </subcellularLocation>
</comment>
<keyword evidence="2 6" id="KW-0813">Transport</keyword>
<dbReference type="GO" id="GO:0005315">
    <property type="term" value="F:phosphate transmembrane transporter activity"/>
    <property type="evidence" value="ECO:0007669"/>
    <property type="project" value="InterPro"/>
</dbReference>
<evidence type="ECO:0000256" key="5">
    <source>
        <dbReference type="ARBA" id="ARBA00023136"/>
    </source>
</evidence>
<feature type="transmembrane region" description="Helical" evidence="6">
    <location>
        <begin position="34"/>
        <end position="55"/>
    </location>
</feature>
<dbReference type="Pfam" id="PF01384">
    <property type="entry name" value="PHO4"/>
    <property type="match status" value="1"/>
</dbReference>
<feature type="transmembrane region" description="Helical" evidence="6">
    <location>
        <begin position="303"/>
        <end position="321"/>
    </location>
</feature>
<sequence>MAEISAEPRKDTLDKDLDKLVHVEEATSFVAQRLVAPGIALLFLALSAIVTSFFVMGEPGAVVIIAAAAIGGYMALNIGANDVANNVGPAVGARALTMGGALAIAAVFESAGALIAGAEVMNTVASGIVDPARVADAGVFIRLMLAALISSALWVNLATVIGAPVSTTHAVVGGVVGSGAAAAGVAAVNWPMLSGIAASWVISPLLGGMIAALFLAFIKSFIIYQDDKIAAARRWVPVLIAIMAGAFAAYLATKGLRRVLPLTGLQIAMFGIVCFAATWAWSHRSVRRMSQGMENRNQSLRKLFSTPLICSAALLSFAHGANDVANAVGPLAAIVHAAGGGDMSGPFGIPLWVMLIGALGISFGLVLFGPKLIRMVGEQITKLNPMRAFCVALSAAITVIVASWFGLPVSSTHIAVGAVFGVGFFREWYTANSSRRRAYLERKMERARAARPAAGLAADDMDGDAESETGDLQTDGPPVSREEIARRRLVRRAHVTTIVTAWVTTVPAAALLAAGIFLILNALA</sequence>
<evidence type="ECO:0000256" key="1">
    <source>
        <dbReference type="ARBA" id="ARBA00004141"/>
    </source>
</evidence>
<dbReference type="AlphaFoldDB" id="A0A5D4GWN2"/>
<keyword evidence="3 6" id="KW-0812">Transmembrane</keyword>
<protein>
    <recommendedName>
        <fullName evidence="6">Phosphate transporter</fullName>
    </recommendedName>
</protein>
<dbReference type="InterPro" id="IPR001204">
    <property type="entry name" value="Phos_transporter"/>
</dbReference>